<evidence type="ECO:0000256" key="1">
    <source>
        <dbReference type="ARBA" id="ARBA00001966"/>
    </source>
</evidence>
<dbReference type="Gene3D" id="3.20.19.10">
    <property type="entry name" value="Aconitase, domain 4"/>
    <property type="match status" value="1"/>
</dbReference>
<reference evidence="14 15" key="1">
    <citation type="submission" date="2015-09" db="EMBL/GenBank/DDBJ databases">
        <authorList>
            <person name="Jackson K.R."/>
            <person name="Lunt B.L."/>
            <person name="Fisher J.N.B."/>
            <person name="Gardner A.V."/>
            <person name="Bailey M.E."/>
            <person name="Deus L.M."/>
            <person name="Earl A.S."/>
            <person name="Gibby P.D."/>
            <person name="Hartmann K.A."/>
            <person name="Liu J.E."/>
            <person name="Manci A.M."/>
            <person name="Nielsen D.A."/>
            <person name="Solomon M.B."/>
            <person name="Breakwell D.P."/>
            <person name="Burnett S.H."/>
            <person name="Grose J.H."/>
        </authorList>
    </citation>
    <scope>NUCLEOTIDE SEQUENCE [LARGE SCALE GENOMIC DNA]</scope>
    <source>
        <strain evidence="14 15">2789STDY5608636</strain>
    </source>
</reference>
<dbReference type="GO" id="GO:0006099">
    <property type="term" value="P:tricarboxylic acid cycle"/>
    <property type="evidence" value="ECO:0007669"/>
    <property type="project" value="UniProtKB-UniPathway"/>
</dbReference>
<keyword evidence="4 10" id="KW-0004">4Fe-4S</keyword>
<dbReference type="KEGG" id="bpdz:BBN53_16850"/>
<dbReference type="FunFam" id="3.20.19.10:FF:000001">
    <property type="entry name" value="Aconitate hydratase"/>
    <property type="match status" value="1"/>
</dbReference>
<organism evidence="14 15">
    <name type="scientific">Bordetella pseudohinzii</name>
    <dbReference type="NCBI Taxonomy" id="1331258"/>
    <lineage>
        <taxon>Bacteria</taxon>
        <taxon>Pseudomonadati</taxon>
        <taxon>Pseudomonadota</taxon>
        <taxon>Betaproteobacteria</taxon>
        <taxon>Burkholderiales</taxon>
        <taxon>Alcaligenaceae</taxon>
        <taxon>Bordetella</taxon>
    </lineage>
</organism>
<dbReference type="Proteomes" id="UP000092950">
    <property type="component" value="Chromosome"/>
</dbReference>
<keyword evidence="5" id="KW-0479">Metal-binding</keyword>
<dbReference type="RefSeq" id="WP_043213426.1">
    <property type="nucleotide sequence ID" value="NZ_CAJGUP010000202.1"/>
</dbReference>
<dbReference type="UniPathway" id="UPA00223">
    <property type="reaction ID" value="UER00718"/>
</dbReference>
<comment type="function">
    <text evidence="10">Catalyzes the isomerization of citrate to isocitrate via cis-aconitate.</text>
</comment>
<evidence type="ECO:0000313" key="15">
    <source>
        <dbReference type="Proteomes" id="UP000053096"/>
    </source>
</evidence>
<dbReference type="Gene3D" id="3.30.499.10">
    <property type="entry name" value="Aconitase, domain 3"/>
    <property type="match status" value="2"/>
</dbReference>
<dbReference type="Pfam" id="PF00330">
    <property type="entry name" value="Aconitase"/>
    <property type="match status" value="1"/>
</dbReference>
<dbReference type="InterPro" id="IPR036008">
    <property type="entry name" value="Aconitase_4Fe-4S_dom"/>
</dbReference>
<evidence type="ECO:0000256" key="5">
    <source>
        <dbReference type="ARBA" id="ARBA00022723"/>
    </source>
</evidence>
<comment type="similarity">
    <text evidence="3 10">Belongs to the aconitase/IPM isomerase family.</text>
</comment>
<reference evidence="13 16" key="2">
    <citation type="submission" date="2016-07" db="EMBL/GenBank/DDBJ databases">
        <title>Complete genome sequences of Bordetella pseudohinzii.</title>
        <authorList>
            <person name="Spilker T."/>
            <person name="Darrah R."/>
            <person name="LiPuma J.J."/>
        </authorList>
    </citation>
    <scope>NUCLEOTIDE SEQUENCE [LARGE SCALE GENOMIC DNA]</scope>
    <source>
        <strain evidence="13 16">HI4681</strain>
    </source>
</reference>
<evidence type="ECO:0000256" key="7">
    <source>
        <dbReference type="ARBA" id="ARBA00023014"/>
    </source>
</evidence>
<keyword evidence="8 10" id="KW-0456">Lyase</keyword>
<dbReference type="EC" id="4.2.1.3" evidence="10"/>
<dbReference type="InterPro" id="IPR015928">
    <property type="entry name" value="Aconitase/3IPM_dehydase_swvl"/>
</dbReference>
<dbReference type="InterPro" id="IPR018136">
    <property type="entry name" value="Aconitase_4Fe-4S_BS"/>
</dbReference>
<dbReference type="EMBL" id="CYTV01000004">
    <property type="protein sequence ID" value="CUI70338.1"/>
    <property type="molecule type" value="Genomic_DNA"/>
</dbReference>
<feature type="domain" description="Aconitase A/isopropylmalate dehydratase small subunit swivel" evidence="12">
    <location>
        <begin position="685"/>
        <end position="812"/>
    </location>
</feature>
<evidence type="ECO:0000256" key="2">
    <source>
        <dbReference type="ARBA" id="ARBA00004717"/>
    </source>
</evidence>
<dbReference type="NCBIfam" id="NF009520">
    <property type="entry name" value="PRK12881.1"/>
    <property type="match status" value="1"/>
</dbReference>
<dbReference type="InterPro" id="IPR000573">
    <property type="entry name" value="AconitaseA/IPMdHydase_ssu_swvl"/>
</dbReference>
<keyword evidence="7 10" id="KW-0411">Iron-sulfur</keyword>
<dbReference type="PANTHER" id="PTHR11670">
    <property type="entry name" value="ACONITASE/IRON-RESPONSIVE ELEMENT FAMILY MEMBER"/>
    <property type="match status" value="1"/>
</dbReference>
<dbReference type="AlphaFoldDB" id="A0A0J6BUX8"/>
<dbReference type="OrthoDB" id="9764318at2"/>
<dbReference type="GO" id="GO:0003994">
    <property type="term" value="F:aconitate hydratase activity"/>
    <property type="evidence" value="ECO:0007669"/>
    <property type="project" value="UniProtKB-EC"/>
</dbReference>
<evidence type="ECO:0000313" key="16">
    <source>
        <dbReference type="Proteomes" id="UP000092950"/>
    </source>
</evidence>
<feature type="domain" description="Aconitase/3-isopropylmalate dehydratase large subunit alpha/beta/alpha" evidence="11">
    <location>
        <begin position="63"/>
        <end position="553"/>
    </location>
</feature>
<evidence type="ECO:0000259" key="11">
    <source>
        <dbReference type="Pfam" id="PF00330"/>
    </source>
</evidence>
<accession>A0A0M9I7L9</accession>
<dbReference type="InterPro" id="IPR001030">
    <property type="entry name" value="Acoase/IPM_deHydtase_lsu_aba"/>
</dbReference>
<keyword evidence="6 10" id="KW-0408">Iron</keyword>
<sequence>MIHVLSSAGRSLHYMDLAGAARAQGRDLQAQPYVIRILLENLYRHQHWGDAVSAEEIQRLWHWRDHVGADLALHVARVILPDSSGLPVLQDLAALRDAVARHGGDAARVDTRIPVDLIVDHSLQVDHWGDAQAVSRNLRREFERNDERYRFLKWAQQAFKGLRVIPPGMGIIHQINLEYLAPVVATRERGDGSWAYPDFVIGGDSHTPMVNALGVLGWGVGGIDAEAALLGQAYTFPIPDVVGVRLSGRIRPPALTTDAALLITQRLRQAGVTGRMVEFFGPAAAELSIPERATIANMAPEYGATCGFFPIDAQSLAYARMTGRPETQVQLIEDYAKANHLWRDAGTPAPQYSRVIDIDLSEALPSMAGPRRPQDRMPWQDVPADFRGRLTRPLNEGGFGLPAAPAPATRDTPTHGSITLAAITSCTNTSNPAVMLAAGLVAKKALALGLTPPAWLKRSLAPGSRAVTRYLQDAGLLEALQGQGFEVIGYGCTTCGGKSGPLTPAATEAIGEQGLVTAAVLSGNRNFEGRIHKLVRANYIGSPAMVVLYALAGRIDIDLEREALGRGHDGRPVYLADVWPTPQEIQALLPYAANPRIFAEVYAAESLDSAIWRELQAPAGLRFPWDPSSDYLVEPPFFQDGPRQPLQDLASSLRQARVLAAFGDSLTTDHISPSGEIPADTPAGRYLAQAGLAPRDFNTYVARRCNHHVMTRATFGNIRIKNELVPGTEGGFTRHFPDGAQTTIFEAAAAYRQEGAAAIVLGGKDYGMGSSRDWAAKGSALLGVRAVIAESFERIHRANLVGMGVLPLAFEDGQGWRQLGLDGSEQLALRNVEAGIMAAEPIEVTARAADGRTTRFTVRAQVLTEAERHLMAAGGIPASVLHSFLNEPAANPA</sequence>
<comment type="cofactor">
    <cofactor evidence="1">
        <name>[4Fe-4S] cluster</name>
        <dbReference type="ChEBI" id="CHEBI:49883"/>
    </cofactor>
</comment>
<dbReference type="NCBIfam" id="NF006757">
    <property type="entry name" value="PRK09277.1"/>
    <property type="match status" value="1"/>
</dbReference>
<dbReference type="SUPFAM" id="SSF53732">
    <property type="entry name" value="Aconitase iron-sulfur domain"/>
    <property type="match status" value="1"/>
</dbReference>
<evidence type="ECO:0000256" key="3">
    <source>
        <dbReference type="ARBA" id="ARBA00007185"/>
    </source>
</evidence>
<dbReference type="Pfam" id="PF00694">
    <property type="entry name" value="Aconitase_C"/>
    <property type="match status" value="1"/>
</dbReference>
<gene>
    <name evidence="14" type="primary">acnA_2</name>
    <name evidence="13" type="ORF">BBN53_16850</name>
    <name evidence="14" type="ORF">ERS370011_01827</name>
</gene>
<dbReference type="PROSITE" id="PS00450">
    <property type="entry name" value="ACONITASE_1"/>
    <property type="match status" value="1"/>
</dbReference>
<dbReference type="NCBIfam" id="TIGR01341">
    <property type="entry name" value="aconitase_1"/>
    <property type="match status" value="1"/>
</dbReference>
<dbReference type="InterPro" id="IPR006249">
    <property type="entry name" value="Aconitase/IRP2"/>
</dbReference>
<evidence type="ECO:0000259" key="12">
    <source>
        <dbReference type="Pfam" id="PF00694"/>
    </source>
</evidence>
<dbReference type="InterPro" id="IPR015931">
    <property type="entry name" value="Acnase/IPM_dHydase_lsu_aba_1/3"/>
</dbReference>
<comment type="catalytic activity">
    <reaction evidence="9 10">
        <text>citrate = D-threo-isocitrate</text>
        <dbReference type="Rhea" id="RHEA:10336"/>
        <dbReference type="ChEBI" id="CHEBI:15562"/>
        <dbReference type="ChEBI" id="CHEBI:16947"/>
        <dbReference type="EC" id="4.2.1.3"/>
    </reaction>
</comment>
<proteinExistence type="inferred from homology"/>
<dbReference type="Gene3D" id="6.10.190.10">
    <property type="match status" value="1"/>
</dbReference>
<evidence type="ECO:0000256" key="9">
    <source>
        <dbReference type="ARBA" id="ARBA00023501"/>
    </source>
</evidence>
<name>A0A0J6BUX8_9BORD</name>
<dbReference type="GO" id="GO:0046872">
    <property type="term" value="F:metal ion binding"/>
    <property type="evidence" value="ECO:0007669"/>
    <property type="project" value="UniProtKB-KW"/>
</dbReference>
<dbReference type="Proteomes" id="UP000053096">
    <property type="component" value="Unassembled WGS sequence"/>
</dbReference>
<comment type="pathway">
    <text evidence="2">Carbohydrate metabolism; tricarboxylic acid cycle; isocitrate from oxaloacetate: step 2/2.</text>
</comment>
<evidence type="ECO:0000256" key="8">
    <source>
        <dbReference type="ARBA" id="ARBA00023239"/>
    </source>
</evidence>
<dbReference type="EMBL" id="CP016440">
    <property type="protein sequence ID" value="ANY17397.1"/>
    <property type="molecule type" value="Genomic_DNA"/>
</dbReference>
<protein>
    <recommendedName>
        <fullName evidence="10">Aconitate hydratase</fullName>
        <shortName evidence="10">Aconitase</shortName>
        <ecNumber evidence="10">4.2.1.3</ecNumber>
    </recommendedName>
</protein>
<dbReference type="GO" id="GO:0051539">
    <property type="term" value="F:4 iron, 4 sulfur cluster binding"/>
    <property type="evidence" value="ECO:0007669"/>
    <property type="project" value="UniProtKB-KW"/>
</dbReference>
<dbReference type="SUPFAM" id="SSF52016">
    <property type="entry name" value="LeuD/IlvD-like"/>
    <property type="match status" value="1"/>
</dbReference>
<evidence type="ECO:0000313" key="14">
    <source>
        <dbReference type="EMBL" id="CUI70338.1"/>
    </source>
</evidence>
<evidence type="ECO:0000256" key="4">
    <source>
        <dbReference type="ARBA" id="ARBA00022485"/>
    </source>
</evidence>
<keyword evidence="16" id="KW-1185">Reference proteome</keyword>
<evidence type="ECO:0000256" key="6">
    <source>
        <dbReference type="ARBA" id="ARBA00023004"/>
    </source>
</evidence>
<accession>A0A0J6BUX8</accession>
<dbReference type="PRINTS" id="PR00415">
    <property type="entry name" value="ACONITASE"/>
</dbReference>
<evidence type="ECO:0000313" key="13">
    <source>
        <dbReference type="EMBL" id="ANY17397.1"/>
    </source>
</evidence>
<evidence type="ECO:0000256" key="10">
    <source>
        <dbReference type="RuleBase" id="RU361275"/>
    </source>
</evidence>